<dbReference type="AlphaFoldDB" id="M7MHN1"/>
<comment type="caution">
    <text evidence="2">The sequence shown here is derived from an EMBL/GenBank/DDBJ whole genome shotgun (WGS) entry which is preliminary data.</text>
</comment>
<gene>
    <name evidence="2" type="ORF">D778_00793</name>
</gene>
<dbReference type="EMBL" id="ANLA01000017">
    <property type="protein sequence ID" value="EMQ94325.1"/>
    <property type="molecule type" value="Genomic_DNA"/>
</dbReference>
<dbReference type="eggNOG" id="ENOG50337BZ">
    <property type="taxonomic scope" value="Bacteria"/>
</dbReference>
<dbReference type="GeneID" id="98642078"/>
<evidence type="ECO:0000313" key="2">
    <source>
        <dbReference type="EMBL" id="EMQ94325.1"/>
    </source>
</evidence>
<organism evidence="2 3">
    <name type="scientific">Xanthomarina gelatinilytica</name>
    <dbReference type="NCBI Taxonomy" id="1137281"/>
    <lineage>
        <taxon>Bacteria</taxon>
        <taxon>Pseudomonadati</taxon>
        <taxon>Bacteroidota</taxon>
        <taxon>Flavobacteriia</taxon>
        <taxon>Flavobacteriales</taxon>
        <taxon>Flavobacteriaceae</taxon>
        <taxon>Xanthomarina</taxon>
    </lineage>
</organism>
<reference evidence="2 3" key="1">
    <citation type="submission" date="2012-12" db="EMBL/GenBank/DDBJ databases">
        <title>Genome assembly of Formosa sp. AK20.</title>
        <authorList>
            <person name="Kumar R."/>
            <person name="Khatri I."/>
            <person name="Vaidya B."/>
            <person name="Subramanian S."/>
            <person name="Pinnaka A."/>
        </authorList>
    </citation>
    <scope>NUCLEOTIDE SEQUENCE [LARGE SCALE GENOMIC DNA]</scope>
    <source>
        <strain evidence="2 3">AK20</strain>
    </source>
</reference>
<feature type="chain" id="PRO_5004081452" evidence="1">
    <location>
        <begin position="19"/>
        <end position="122"/>
    </location>
</feature>
<evidence type="ECO:0000256" key="1">
    <source>
        <dbReference type="SAM" id="SignalP"/>
    </source>
</evidence>
<dbReference type="OrthoDB" id="1453593at2"/>
<dbReference type="Proteomes" id="UP000012024">
    <property type="component" value="Unassembled WGS sequence"/>
</dbReference>
<feature type="signal peptide" evidence="1">
    <location>
        <begin position="1"/>
        <end position="18"/>
    </location>
</feature>
<sequence length="122" mass="14413">MKNIFTLILMVLTTTVFAQDPMLQKPDRSLHEEVKSLSLAYNNELALNTDQLKVFEIKLEEFLIRREKIENTLEGRDKLEALYLLQDQETEEMKDILTRNQMQVYTRVKPSIQPITTVDKKR</sequence>
<proteinExistence type="predicted"/>
<evidence type="ECO:0000313" key="3">
    <source>
        <dbReference type="Proteomes" id="UP000012024"/>
    </source>
</evidence>
<dbReference type="PATRIC" id="fig|1137281.3.peg.2226"/>
<accession>M7MHN1</accession>
<keyword evidence="3" id="KW-1185">Reference proteome</keyword>
<dbReference type="RefSeq" id="WP_007650654.1">
    <property type="nucleotide sequence ID" value="NZ_ANLA01000017.1"/>
</dbReference>
<name>M7MHN1_9FLAO</name>
<keyword evidence="1" id="KW-0732">Signal</keyword>
<protein>
    <submittedName>
        <fullName evidence="2">Mobile element protein</fullName>
    </submittedName>
</protein>